<organism evidence="2">
    <name type="scientific">Nothobranchius kadleci</name>
    <name type="common">African annual killifish</name>
    <dbReference type="NCBI Taxonomy" id="1051664"/>
    <lineage>
        <taxon>Eukaryota</taxon>
        <taxon>Metazoa</taxon>
        <taxon>Chordata</taxon>
        <taxon>Craniata</taxon>
        <taxon>Vertebrata</taxon>
        <taxon>Euteleostomi</taxon>
        <taxon>Actinopterygii</taxon>
        <taxon>Neopterygii</taxon>
        <taxon>Teleostei</taxon>
        <taxon>Neoteleostei</taxon>
        <taxon>Acanthomorphata</taxon>
        <taxon>Ovalentaria</taxon>
        <taxon>Atherinomorphae</taxon>
        <taxon>Cyprinodontiformes</taxon>
        <taxon>Nothobranchiidae</taxon>
        <taxon>Nothobranchius</taxon>
    </lineage>
</organism>
<evidence type="ECO:0000256" key="1">
    <source>
        <dbReference type="SAM" id="MobiDB-lite"/>
    </source>
</evidence>
<gene>
    <name evidence="2" type="primary">Nfu_g_1_023434</name>
</gene>
<dbReference type="EMBL" id="HAEA01009506">
    <property type="protein sequence ID" value="SBQ37986.1"/>
    <property type="molecule type" value="Transcribed_RNA"/>
</dbReference>
<dbReference type="AlphaFoldDB" id="A0A1A8DXK3"/>
<feature type="compositionally biased region" description="Polar residues" evidence="1">
    <location>
        <begin position="18"/>
        <end position="37"/>
    </location>
</feature>
<reference evidence="2" key="2">
    <citation type="submission" date="2016-06" db="EMBL/GenBank/DDBJ databases">
        <title>The genome of a short-lived fish provides insights into sex chromosome evolution and the genetic control of aging.</title>
        <authorList>
            <person name="Reichwald K."/>
            <person name="Felder M."/>
            <person name="Petzold A."/>
            <person name="Koch P."/>
            <person name="Groth M."/>
            <person name="Platzer M."/>
        </authorList>
    </citation>
    <scope>NUCLEOTIDE SEQUENCE</scope>
    <source>
        <tissue evidence="2">Brain</tissue>
    </source>
</reference>
<reference evidence="2" key="1">
    <citation type="submission" date="2016-05" db="EMBL/GenBank/DDBJ databases">
        <authorList>
            <person name="Lavstsen T."/>
            <person name="Jespersen J.S."/>
        </authorList>
    </citation>
    <scope>NUCLEOTIDE SEQUENCE</scope>
    <source>
        <tissue evidence="2">Brain</tissue>
    </source>
</reference>
<feature type="region of interest" description="Disordered" evidence="1">
    <location>
        <begin position="1"/>
        <end position="37"/>
    </location>
</feature>
<evidence type="ECO:0000313" key="2">
    <source>
        <dbReference type="EMBL" id="SBQ37986.1"/>
    </source>
</evidence>
<sequence length="37" mass="3894">SKGRQRNAIRGAVCFGSIRSSTRSQGAQRGSIDPTST</sequence>
<name>A0A1A8DXK3_NOTKA</name>
<accession>A0A1A8DXK3</accession>
<feature type="non-terminal residue" evidence="2">
    <location>
        <position position="37"/>
    </location>
</feature>
<proteinExistence type="predicted"/>
<protein>
    <submittedName>
        <fullName evidence="2">Uncharacterized protein</fullName>
    </submittedName>
</protein>
<feature type="non-terminal residue" evidence="2">
    <location>
        <position position="1"/>
    </location>
</feature>